<dbReference type="Gene3D" id="2.30.29.170">
    <property type="match status" value="3"/>
</dbReference>
<feature type="domain" description="DM10" evidence="8">
    <location>
        <begin position="503"/>
        <end position="612"/>
    </location>
</feature>
<dbReference type="SMART" id="SM00676">
    <property type="entry name" value="DM10"/>
    <property type="match status" value="2"/>
</dbReference>
<dbReference type="InterPro" id="IPR006602">
    <property type="entry name" value="DM10_dom"/>
</dbReference>
<dbReference type="GO" id="GO:0043014">
    <property type="term" value="F:alpha-tubulin binding"/>
    <property type="evidence" value="ECO:0007669"/>
    <property type="project" value="TreeGrafter"/>
</dbReference>
<keyword evidence="6" id="KW-0966">Cell projection</keyword>
<keyword evidence="4" id="KW-0677">Repeat</keyword>
<dbReference type="GO" id="GO:0000281">
    <property type="term" value="P:mitotic cytokinesis"/>
    <property type="evidence" value="ECO:0007669"/>
    <property type="project" value="TreeGrafter"/>
</dbReference>
<evidence type="ECO:0000313" key="10">
    <source>
        <dbReference type="Proteomes" id="UP001230188"/>
    </source>
</evidence>
<gene>
    <name evidence="9" type="ORF">CTAYLR_001765</name>
</gene>
<organism evidence="9 10">
    <name type="scientific">Chrysophaeum taylorii</name>
    <dbReference type="NCBI Taxonomy" id="2483200"/>
    <lineage>
        <taxon>Eukaryota</taxon>
        <taxon>Sar</taxon>
        <taxon>Stramenopiles</taxon>
        <taxon>Ochrophyta</taxon>
        <taxon>Pelagophyceae</taxon>
        <taxon>Pelagomonadales</taxon>
        <taxon>Pelagomonadaceae</taxon>
        <taxon>Chrysophaeum</taxon>
    </lineage>
</organism>
<feature type="compositionally biased region" description="Low complexity" evidence="7">
    <location>
        <begin position="411"/>
        <end position="425"/>
    </location>
</feature>
<dbReference type="Proteomes" id="UP001230188">
    <property type="component" value="Unassembled WGS sequence"/>
</dbReference>
<evidence type="ECO:0000259" key="8">
    <source>
        <dbReference type="PROSITE" id="PS51336"/>
    </source>
</evidence>
<name>A0AAD7UFD1_9STRA</name>
<evidence type="ECO:0000256" key="1">
    <source>
        <dbReference type="ARBA" id="ARBA00004138"/>
    </source>
</evidence>
<proteinExistence type="predicted"/>
<keyword evidence="5" id="KW-0206">Cytoskeleton</keyword>
<dbReference type="GO" id="GO:0007052">
    <property type="term" value="P:mitotic spindle organization"/>
    <property type="evidence" value="ECO:0007669"/>
    <property type="project" value="TreeGrafter"/>
</dbReference>
<evidence type="ECO:0000256" key="3">
    <source>
        <dbReference type="ARBA" id="ARBA00022490"/>
    </source>
</evidence>
<dbReference type="Pfam" id="PF06565">
    <property type="entry name" value="DM10_dom"/>
    <property type="match status" value="3"/>
</dbReference>
<sequence>MRYAYSSSNSEKPAVEMPMVPGLTFQTDQWHRRAVTTGGFKKPQLLAQEWTLAMPSDSPRARTARGSPRVAKLTGASARHDEAIALRPATTVSIKRPAFSRKVTEKKAASSETQSAFASKDTVERAGVLRFAAYVTNSMDWYGERSPRQVRKFRVQYHLEDGSVEVVEDRVVNSGVSGGVFFRRAPSPTTWESLRVGGTFEFLGQQFHLVDADGFTRQYYEENGGIEQPPGTGYPRTCPEEYRAEHATHLGKTTGKVSYGKYGGIEVFRTSPEAASRNAQMAKERQFFSSNDEVLKFVVVWRDDAPGGGPNEFTLHYHASTQIAELLASPRPGFGRFTHLASNRRLLLNWEAVARTGAPPKYAQPEDFVVGRDIDVYNRTLTLVDCSEFTRAWYKATLGIDQPPRIRRPENNQQQDAHNNNNKAVGTGGAAAGAPSRSPRPAIAPKKQSELVAIDEKAVAEAARLALSNPFCANEATKKSLVTKQHELSKKTRLGDKVVRCRLRQVVTAEARERCPGIARALDALPRTFVATYFLADDEAVVFEDRVTNSGILGGAFLKKGKYEVCVDDDHRPRRLQPQDFKLGAVLKFSANNCLKVVEIDAASLKTMAALPDIFPSAHPPTILAKLKDLDDAQHDTDLDDHERLVLKTHQAMITGGG</sequence>
<evidence type="ECO:0000256" key="6">
    <source>
        <dbReference type="ARBA" id="ARBA00023273"/>
    </source>
</evidence>
<protein>
    <recommendedName>
        <fullName evidence="8">DM10 domain-containing protein</fullName>
    </recommendedName>
</protein>
<feature type="region of interest" description="Disordered" evidence="7">
    <location>
        <begin position="56"/>
        <end position="76"/>
    </location>
</feature>
<dbReference type="PANTHER" id="PTHR12086">
    <property type="entry name" value="EF-HAND DOMAIN C-TERMINAL CONTAINING PROTEIN"/>
    <property type="match status" value="1"/>
</dbReference>
<accession>A0AAD7UFD1</accession>
<dbReference type="InterPro" id="IPR040193">
    <property type="entry name" value="EFHC1/EFHC2/EFHB"/>
</dbReference>
<evidence type="ECO:0000256" key="5">
    <source>
        <dbReference type="ARBA" id="ARBA00023212"/>
    </source>
</evidence>
<reference evidence="9" key="1">
    <citation type="submission" date="2023-01" db="EMBL/GenBank/DDBJ databases">
        <title>Metagenome sequencing of chrysophaentin producing Chrysophaeum taylorii.</title>
        <authorList>
            <person name="Davison J."/>
            <person name="Bewley C."/>
        </authorList>
    </citation>
    <scope>NUCLEOTIDE SEQUENCE</scope>
    <source>
        <strain evidence="9">NIES-1699</strain>
    </source>
</reference>
<dbReference type="AlphaFoldDB" id="A0AAD7UFD1"/>
<evidence type="ECO:0000313" key="9">
    <source>
        <dbReference type="EMBL" id="KAJ8604071.1"/>
    </source>
</evidence>
<feature type="region of interest" description="Disordered" evidence="7">
    <location>
        <begin position="402"/>
        <end position="443"/>
    </location>
</feature>
<dbReference type="PANTHER" id="PTHR12086:SF9">
    <property type="entry name" value="EF-HAND DOMAIN-CONTAINING PROTEIN 1"/>
    <property type="match status" value="1"/>
</dbReference>
<feature type="compositionally biased region" description="Low complexity" evidence="7">
    <location>
        <begin position="432"/>
        <end position="443"/>
    </location>
</feature>
<keyword evidence="3" id="KW-0963">Cytoplasm</keyword>
<evidence type="ECO:0000256" key="7">
    <source>
        <dbReference type="SAM" id="MobiDB-lite"/>
    </source>
</evidence>
<comment type="caution">
    <text evidence="9">The sequence shown here is derived from an EMBL/GenBank/DDBJ whole genome shotgun (WGS) entry which is preliminary data.</text>
</comment>
<dbReference type="GO" id="GO:0060285">
    <property type="term" value="P:cilium-dependent cell motility"/>
    <property type="evidence" value="ECO:0007669"/>
    <property type="project" value="TreeGrafter"/>
</dbReference>
<dbReference type="PROSITE" id="PS51336">
    <property type="entry name" value="DM10"/>
    <property type="match status" value="3"/>
</dbReference>
<dbReference type="GO" id="GO:0005930">
    <property type="term" value="C:axoneme"/>
    <property type="evidence" value="ECO:0007669"/>
    <property type="project" value="TreeGrafter"/>
</dbReference>
<keyword evidence="10" id="KW-1185">Reference proteome</keyword>
<dbReference type="EMBL" id="JAQMWT010000340">
    <property type="protein sequence ID" value="KAJ8604071.1"/>
    <property type="molecule type" value="Genomic_DNA"/>
</dbReference>
<comment type="subcellular location">
    <subcellularLocation>
        <location evidence="1">Cell projection</location>
        <location evidence="1">Cilium</location>
    </subcellularLocation>
    <subcellularLocation>
        <location evidence="2">Cytoplasm</location>
        <location evidence="2">Cytoskeleton</location>
    </subcellularLocation>
</comment>
<evidence type="ECO:0000256" key="4">
    <source>
        <dbReference type="ARBA" id="ARBA00022737"/>
    </source>
</evidence>
<evidence type="ECO:0000256" key="2">
    <source>
        <dbReference type="ARBA" id="ARBA00004245"/>
    </source>
</evidence>
<dbReference type="GO" id="GO:0072686">
    <property type="term" value="C:mitotic spindle"/>
    <property type="evidence" value="ECO:0007669"/>
    <property type="project" value="TreeGrafter"/>
</dbReference>
<feature type="domain" description="DM10" evidence="8">
    <location>
        <begin position="291"/>
        <end position="398"/>
    </location>
</feature>
<feature type="domain" description="DM10" evidence="8">
    <location>
        <begin position="125"/>
        <end position="224"/>
    </location>
</feature>